<dbReference type="PANTHER" id="PTHR33164">
    <property type="entry name" value="TRANSCRIPTIONAL REGULATOR, MARR FAMILY"/>
    <property type="match status" value="1"/>
</dbReference>
<dbReference type="PROSITE" id="PS50995">
    <property type="entry name" value="HTH_MARR_2"/>
    <property type="match status" value="1"/>
</dbReference>
<dbReference type="AlphaFoldDB" id="A0A1G7WQ14"/>
<feature type="domain" description="HTH marR-type" evidence="1">
    <location>
        <begin position="1"/>
        <end position="150"/>
    </location>
</feature>
<dbReference type="InterPro" id="IPR036390">
    <property type="entry name" value="WH_DNA-bd_sf"/>
</dbReference>
<dbReference type="Proteomes" id="UP000199009">
    <property type="component" value="Chromosome I"/>
</dbReference>
<dbReference type="GO" id="GO:0003700">
    <property type="term" value="F:DNA-binding transcription factor activity"/>
    <property type="evidence" value="ECO:0007669"/>
    <property type="project" value="InterPro"/>
</dbReference>
<gene>
    <name evidence="2" type="ORF">SAMN04489810_1159</name>
</gene>
<dbReference type="OrthoDB" id="8966183at2"/>
<dbReference type="GO" id="GO:0003677">
    <property type="term" value="F:DNA binding"/>
    <property type="evidence" value="ECO:0007669"/>
    <property type="project" value="UniProtKB-KW"/>
</dbReference>
<dbReference type="SUPFAM" id="SSF46785">
    <property type="entry name" value="Winged helix' DNA-binding domain"/>
    <property type="match status" value="1"/>
</dbReference>
<evidence type="ECO:0000259" key="1">
    <source>
        <dbReference type="PROSITE" id="PS50995"/>
    </source>
</evidence>
<dbReference type="STRING" id="370764.SAMN04489810_1159"/>
<dbReference type="InterPro" id="IPR036388">
    <property type="entry name" value="WH-like_DNA-bd_sf"/>
</dbReference>
<evidence type="ECO:0000313" key="3">
    <source>
        <dbReference type="Proteomes" id="UP000199009"/>
    </source>
</evidence>
<organism evidence="2 3">
    <name type="scientific">Microbacterium pygmaeum</name>
    <dbReference type="NCBI Taxonomy" id="370764"/>
    <lineage>
        <taxon>Bacteria</taxon>
        <taxon>Bacillati</taxon>
        <taxon>Actinomycetota</taxon>
        <taxon>Actinomycetes</taxon>
        <taxon>Micrococcales</taxon>
        <taxon>Microbacteriaceae</taxon>
        <taxon>Microbacterium</taxon>
    </lineage>
</organism>
<proteinExistence type="predicted"/>
<dbReference type="SMART" id="SM00347">
    <property type="entry name" value="HTH_MARR"/>
    <property type="match status" value="1"/>
</dbReference>
<dbReference type="InterPro" id="IPR039422">
    <property type="entry name" value="MarR/SlyA-like"/>
</dbReference>
<dbReference type="Pfam" id="PF01047">
    <property type="entry name" value="MarR"/>
    <property type="match status" value="1"/>
</dbReference>
<dbReference type="Gene3D" id="1.10.10.10">
    <property type="entry name" value="Winged helix-like DNA-binding domain superfamily/Winged helix DNA-binding domain"/>
    <property type="match status" value="1"/>
</dbReference>
<name>A0A1G7WQ14_9MICO</name>
<keyword evidence="2" id="KW-0238">DNA-binding</keyword>
<reference evidence="2 3" key="1">
    <citation type="submission" date="2016-10" db="EMBL/GenBank/DDBJ databases">
        <authorList>
            <person name="de Groot N.N."/>
        </authorList>
    </citation>
    <scope>NUCLEOTIDE SEQUENCE [LARGE SCALE GENOMIC DNA]</scope>
    <source>
        <strain evidence="2 3">DSM 23142</strain>
    </source>
</reference>
<dbReference type="PRINTS" id="PR00598">
    <property type="entry name" value="HTHMARR"/>
</dbReference>
<keyword evidence="3" id="KW-1185">Reference proteome</keyword>
<dbReference type="PANTHER" id="PTHR33164:SF43">
    <property type="entry name" value="HTH-TYPE TRANSCRIPTIONAL REPRESSOR YETL"/>
    <property type="match status" value="1"/>
</dbReference>
<sequence>MSVDLSPVIETDPLDLRISVSSIVHWADSHEVRRRVMSAVDFPVDDMAMFLVVNQLSYRGAMKPSALSSALGTGRANITKITNRLVEAGLVLRVPIPGDDRSVLVALTAAGRDIGTRILANAGATFRSRLAGWDAADVATLQRLLARLAAETVRQPQQG</sequence>
<protein>
    <submittedName>
        <fullName evidence="2">DNA-binding transcriptional regulator, MarR family</fullName>
    </submittedName>
</protein>
<evidence type="ECO:0000313" key="2">
    <source>
        <dbReference type="EMBL" id="SDG74006.1"/>
    </source>
</evidence>
<dbReference type="GO" id="GO:0006950">
    <property type="term" value="P:response to stress"/>
    <property type="evidence" value="ECO:0007669"/>
    <property type="project" value="TreeGrafter"/>
</dbReference>
<accession>A0A1G7WQ14</accession>
<dbReference type="InterPro" id="IPR000835">
    <property type="entry name" value="HTH_MarR-typ"/>
</dbReference>
<dbReference type="EMBL" id="LT629692">
    <property type="protein sequence ID" value="SDG74006.1"/>
    <property type="molecule type" value="Genomic_DNA"/>
</dbReference>
<dbReference type="RefSeq" id="WP_091487549.1">
    <property type="nucleotide sequence ID" value="NZ_LT629692.1"/>
</dbReference>